<protein>
    <recommendedName>
        <fullName evidence="1">SpoVT-AbrB domain-containing protein</fullName>
    </recommendedName>
</protein>
<dbReference type="SMART" id="SM00966">
    <property type="entry name" value="SpoVT_AbrB"/>
    <property type="match status" value="1"/>
</dbReference>
<evidence type="ECO:0000259" key="1">
    <source>
        <dbReference type="SMART" id="SM00966"/>
    </source>
</evidence>
<proteinExistence type="predicted"/>
<dbReference type="EMBL" id="MT631704">
    <property type="protein sequence ID" value="QNO57842.1"/>
    <property type="molecule type" value="Genomic_DNA"/>
</dbReference>
<dbReference type="InterPro" id="IPR026022">
    <property type="entry name" value="PhoU_dom"/>
</dbReference>
<dbReference type="InterPro" id="IPR028366">
    <property type="entry name" value="PhoU"/>
</dbReference>
<dbReference type="SUPFAM" id="SSF109755">
    <property type="entry name" value="PhoU-like"/>
    <property type="match status" value="1"/>
</dbReference>
<reference evidence="2" key="1">
    <citation type="submission" date="2020-06" db="EMBL/GenBank/DDBJ databases">
        <title>Unique genomic features of the anaerobic methanotrophic archaea.</title>
        <authorList>
            <person name="Chadwick G.L."/>
            <person name="Skennerton C.T."/>
            <person name="Laso-Perez R."/>
            <person name="Leu A.O."/>
            <person name="Speth D.R."/>
            <person name="Yu H."/>
            <person name="Morgan-Lang C."/>
            <person name="Hatzenpichler R."/>
            <person name="Goudeau D."/>
            <person name="Malmstrom R."/>
            <person name="Brazelton W.J."/>
            <person name="Woyke T."/>
            <person name="Hallam S.J."/>
            <person name="Tyson G.W."/>
            <person name="Wegener G."/>
            <person name="Boetius A."/>
            <person name="Orphan V."/>
        </authorList>
    </citation>
    <scope>NUCLEOTIDE SEQUENCE</scope>
</reference>
<dbReference type="GO" id="GO:0030643">
    <property type="term" value="P:intracellular phosphate ion homeostasis"/>
    <property type="evidence" value="ECO:0007669"/>
    <property type="project" value="InterPro"/>
</dbReference>
<dbReference type="PANTHER" id="PTHR42930">
    <property type="entry name" value="PHOSPHATE-SPECIFIC TRANSPORT SYSTEM ACCESSORY PROTEIN PHOU"/>
    <property type="match status" value="1"/>
</dbReference>
<sequence>MEEARKVQITGKSTYMITLPKKWAVDVGLQPGSLVSLSYRGEGTLLLTPSTTKPVISHKTLKIDGDENGLRRDIIGAYVMGHQFIELHARTIPQEIRKEIQGICKDLIGSEIVEETRDKIVIYDILDPGEFTIDKGLKRMYALVYGMLKDLIDVFNARGRKEVLSEIVSREEEVDRVFLLISKQFIMRLKAGWVSKEDPLNLVEAFHYRLAADNLERIGDHAVKIANTFASIDSDDDLPRDITDKIACVGRNSLDSVEKCIISLRRADVALAGSVLRENVKIRKSISVINQLKTDTSNALPIGIITDSISRIGDYAGNIAELAIDLHQL</sequence>
<name>A0A7G9ZC58_9EURY</name>
<dbReference type="AlphaFoldDB" id="A0A7G9ZC58"/>
<dbReference type="Pfam" id="PF01895">
    <property type="entry name" value="PhoU"/>
    <property type="match status" value="1"/>
</dbReference>
<dbReference type="Gene3D" id="1.20.58.220">
    <property type="entry name" value="Phosphate transport system protein phou homolog 2, domain 2"/>
    <property type="match status" value="1"/>
</dbReference>
<accession>A0A7G9ZC58</accession>
<organism evidence="2">
    <name type="scientific">Candidatus Methanophaga sp. ANME-1 ERB7</name>
    <dbReference type="NCBI Taxonomy" id="2759913"/>
    <lineage>
        <taxon>Archaea</taxon>
        <taxon>Methanobacteriati</taxon>
        <taxon>Methanobacteriota</taxon>
        <taxon>Stenosarchaea group</taxon>
        <taxon>Methanomicrobia</taxon>
        <taxon>Candidatus Methanophagales</taxon>
        <taxon>Candidatus Methanophagaceae</taxon>
        <taxon>Candidatus Methanophaga</taxon>
    </lineage>
</organism>
<dbReference type="GO" id="GO:0045936">
    <property type="term" value="P:negative regulation of phosphate metabolic process"/>
    <property type="evidence" value="ECO:0007669"/>
    <property type="project" value="InterPro"/>
</dbReference>
<dbReference type="InterPro" id="IPR038078">
    <property type="entry name" value="PhoU-like_sf"/>
</dbReference>
<dbReference type="GO" id="GO:0003677">
    <property type="term" value="F:DNA binding"/>
    <property type="evidence" value="ECO:0007669"/>
    <property type="project" value="InterPro"/>
</dbReference>
<gene>
    <name evidence="2" type="ORF">DCLBPEOH_00003</name>
</gene>
<dbReference type="PANTHER" id="PTHR42930:SF6">
    <property type="entry name" value="PHOSPHATE REGULATORY PROTEIN-LIKE PROTEIN"/>
    <property type="match status" value="1"/>
</dbReference>
<feature type="domain" description="SpoVT-AbrB" evidence="1">
    <location>
        <begin position="9"/>
        <end position="55"/>
    </location>
</feature>
<dbReference type="InterPro" id="IPR007159">
    <property type="entry name" value="SpoVT-AbrB_dom"/>
</dbReference>
<dbReference type="Pfam" id="PF04014">
    <property type="entry name" value="MazE_antitoxin"/>
    <property type="match status" value="1"/>
</dbReference>
<evidence type="ECO:0000313" key="2">
    <source>
        <dbReference type="EMBL" id="QNO57842.1"/>
    </source>
</evidence>